<dbReference type="EMBL" id="KQ414611">
    <property type="protein sequence ID" value="KOC69217.1"/>
    <property type="molecule type" value="Genomic_DNA"/>
</dbReference>
<protein>
    <submittedName>
        <fullName evidence="4">Ankyrin-3</fullName>
    </submittedName>
</protein>
<dbReference type="Gene3D" id="1.25.40.20">
    <property type="entry name" value="Ankyrin repeat-containing domain"/>
    <property type="match status" value="1"/>
</dbReference>
<feature type="repeat" description="ANK" evidence="1">
    <location>
        <begin position="76"/>
        <end position="108"/>
    </location>
</feature>
<dbReference type="SMART" id="SM00454">
    <property type="entry name" value="SAM"/>
    <property type="match status" value="1"/>
</dbReference>
<dbReference type="Pfam" id="PF00536">
    <property type="entry name" value="SAM_1"/>
    <property type="match status" value="1"/>
</dbReference>
<dbReference type="Pfam" id="PF12796">
    <property type="entry name" value="Ank_2"/>
    <property type="match status" value="1"/>
</dbReference>
<keyword evidence="5" id="KW-1185">Reference proteome</keyword>
<reference evidence="4 5" key="1">
    <citation type="submission" date="2015-07" db="EMBL/GenBank/DDBJ databases">
        <title>The genome of Habropoda laboriosa.</title>
        <authorList>
            <person name="Pan H."/>
            <person name="Kapheim K."/>
        </authorList>
    </citation>
    <scope>NUCLEOTIDE SEQUENCE [LARGE SCALE GENOMIC DNA]</scope>
    <source>
        <strain evidence="4">0110345459</strain>
    </source>
</reference>
<dbReference type="CDD" id="cd09487">
    <property type="entry name" value="SAM_superfamily"/>
    <property type="match status" value="1"/>
</dbReference>
<evidence type="ECO:0000259" key="3">
    <source>
        <dbReference type="PROSITE" id="PS50105"/>
    </source>
</evidence>
<dbReference type="AlphaFoldDB" id="A0A0L7RE12"/>
<dbReference type="PANTHER" id="PTHR24121">
    <property type="entry name" value="NO MECHANORECEPTOR POTENTIAL C, ISOFORM D-RELATED"/>
    <property type="match status" value="1"/>
</dbReference>
<evidence type="ECO:0000313" key="5">
    <source>
        <dbReference type="Proteomes" id="UP000053825"/>
    </source>
</evidence>
<evidence type="ECO:0000256" key="1">
    <source>
        <dbReference type="PROSITE-ProRule" id="PRU00023"/>
    </source>
</evidence>
<dbReference type="SUPFAM" id="SSF48403">
    <property type="entry name" value="Ankyrin repeat"/>
    <property type="match status" value="1"/>
</dbReference>
<dbReference type="STRING" id="597456.A0A0L7RE12"/>
<organism evidence="4 5">
    <name type="scientific">Habropoda laboriosa</name>
    <dbReference type="NCBI Taxonomy" id="597456"/>
    <lineage>
        <taxon>Eukaryota</taxon>
        <taxon>Metazoa</taxon>
        <taxon>Ecdysozoa</taxon>
        <taxon>Arthropoda</taxon>
        <taxon>Hexapoda</taxon>
        <taxon>Insecta</taxon>
        <taxon>Pterygota</taxon>
        <taxon>Neoptera</taxon>
        <taxon>Endopterygota</taxon>
        <taxon>Hymenoptera</taxon>
        <taxon>Apocrita</taxon>
        <taxon>Aculeata</taxon>
        <taxon>Apoidea</taxon>
        <taxon>Anthophila</taxon>
        <taxon>Apidae</taxon>
        <taxon>Habropoda</taxon>
    </lineage>
</organism>
<dbReference type="Proteomes" id="UP000053825">
    <property type="component" value="Unassembled WGS sequence"/>
</dbReference>
<dbReference type="PROSITE" id="PS50297">
    <property type="entry name" value="ANK_REP_REGION"/>
    <property type="match status" value="1"/>
</dbReference>
<dbReference type="SUPFAM" id="SSF47769">
    <property type="entry name" value="SAM/Pointed domain"/>
    <property type="match status" value="1"/>
</dbReference>
<proteinExistence type="predicted"/>
<dbReference type="InterPro" id="IPR001660">
    <property type="entry name" value="SAM"/>
</dbReference>
<sequence>MFSKDSVKLQPNYITKKIVEKEVVKALQKEEYTLNAVNRYGENLLHISAANGCLDIAKEILRKQDSCQIIDRKTKFGWTPLMLAIRNRDVKTVEYLLEKNANVNESTYLGMSVFGLAAAINKDMFETVYKACPSALLNSINDDITPLCIAAMKNDKNLFFRLIELGFDISKNNEYTSIMMKQSAIPEIKKLTKHLDIENYWNDTLDNIVVENASNREDHLHFFNFNGIEENYLIGKVDCVQNKHDNSNISLLNVPIVPKFTFDTAESNTDKCHNNIITNSNKCLKSCTLNLMTNKLESAQCNLISPTLSFTLNEILPISPNTISFNIASDAEDKQLIQNQSEIVTTYPKDNKDLTEQPLQRLQHIRPHDLNIKSEEEDLNATLEYVPEFSPLRSPNVPPDINDENVFGESTPTPPRYKTPPRGMILNSEEAKMFVLLKHYGLGQHVPIFLQQEIDIDLFMILTDEDLIQIGIKNEVDRKAILHVIMDYNNSKH</sequence>
<keyword evidence="1" id="KW-0040">ANK repeat</keyword>
<feature type="region of interest" description="Disordered" evidence="2">
    <location>
        <begin position="394"/>
        <end position="420"/>
    </location>
</feature>
<dbReference type="InterPro" id="IPR013761">
    <property type="entry name" value="SAM/pointed_sf"/>
</dbReference>
<dbReference type="Gene3D" id="1.10.150.50">
    <property type="entry name" value="Transcription Factor, Ets-1"/>
    <property type="match status" value="1"/>
</dbReference>
<dbReference type="PANTHER" id="PTHR24121:SF27">
    <property type="entry name" value="TRANSIENT RECEPTOR POTENTIAL CATION CHANNEL SUBFAMILY A MEMBER 1 HOMOLOG"/>
    <property type="match status" value="1"/>
</dbReference>
<dbReference type="PROSITE" id="PS50105">
    <property type="entry name" value="SAM_DOMAIN"/>
    <property type="match status" value="1"/>
</dbReference>
<dbReference type="PROSITE" id="PS50088">
    <property type="entry name" value="ANK_REPEAT"/>
    <property type="match status" value="1"/>
</dbReference>
<dbReference type="InterPro" id="IPR036770">
    <property type="entry name" value="Ankyrin_rpt-contain_sf"/>
</dbReference>
<feature type="domain" description="SAM" evidence="3">
    <location>
        <begin position="437"/>
        <end position="491"/>
    </location>
</feature>
<gene>
    <name evidence="4" type="ORF">WH47_11002</name>
</gene>
<name>A0A0L7RE12_9HYME</name>
<dbReference type="InterPro" id="IPR002110">
    <property type="entry name" value="Ankyrin_rpt"/>
</dbReference>
<dbReference type="SMART" id="SM00248">
    <property type="entry name" value="ANK"/>
    <property type="match status" value="3"/>
</dbReference>
<evidence type="ECO:0000313" key="4">
    <source>
        <dbReference type="EMBL" id="KOC69217.1"/>
    </source>
</evidence>
<accession>A0A0L7RE12</accession>
<evidence type="ECO:0000256" key="2">
    <source>
        <dbReference type="SAM" id="MobiDB-lite"/>
    </source>
</evidence>